<evidence type="ECO:0000256" key="5">
    <source>
        <dbReference type="ARBA" id="ARBA00023163"/>
    </source>
</evidence>
<dbReference type="Gene3D" id="1.10.1740.10">
    <property type="match status" value="1"/>
</dbReference>
<dbReference type="InterPro" id="IPR032710">
    <property type="entry name" value="NTF2-like_dom_sf"/>
</dbReference>
<protein>
    <recommendedName>
        <fullName evidence="11">RNA polymerase subunit sigma-70</fullName>
    </recommendedName>
</protein>
<keyword evidence="10" id="KW-1185">Reference proteome</keyword>
<evidence type="ECO:0008006" key="11">
    <source>
        <dbReference type="Google" id="ProtNLM"/>
    </source>
</evidence>
<dbReference type="InterPro" id="IPR013324">
    <property type="entry name" value="RNA_pol_sigma_r3/r4-like"/>
</dbReference>
<evidence type="ECO:0000259" key="8">
    <source>
        <dbReference type="Pfam" id="PF08281"/>
    </source>
</evidence>
<dbReference type="Gene3D" id="1.10.10.10">
    <property type="entry name" value="Winged helix-like DNA-binding domain superfamily/Winged helix DNA-binding domain"/>
    <property type="match status" value="1"/>
</dbReference>
<dbReference type="InterPro" id="IPR013325">
    <property type="entry name" value="RNA_pol_sigma_r2"/>
</dbReference>
<evidence type="ECO:0000256" key="2">
    <source>
        <dbReference type="ARBA" id="ARBA00011344"/>
    </source>
</evidence>
<feature type="domain" description="RNA polymerase sigma-70 region 2" evidence="7">
    <location>
        <begin position="11"/>
        <end position="75"/>
    </location>
</feature>
<sequence length="410" mass="42970">MTDHAFLAERFEAHRGHLRAVAHRMLGSAAEAEDAVQEAWFRLSRSDTGEVENLGGWLTTVVGRVCLDMLRSRRSRGEQPLETWHPAPSAEPDPVRDALLADSVGPALLVVLDTLSPAERLAFVLHDLFGVPFEEIGGILGRSPAAARQLASRARRRVRGVRAPEADLARQREVVDAFLAAARNGDFDGLLEVLDPEVEARTEAGVNSGAARVAAAAASFAHLARVARPVLVDGATGLAVFADGRPERVLAFAFVAGRISVIDIITEPARLADLTVEELRLGTGPGSGQVQHPHRLVPARLPVLPEAQAEVELLGAVRAGVPADVQLRAAPAADLAGHGVDGEAAVAPALLAGGDVQPPQPGAVHAAVTVPVDVEEGHEEADDAAVVDDQAGPGDVPGVDVRLGEGPYDR</sequence>
<dbReference type="InterPro" id="IPR007627">
    <property type="entry name" value="RNA_pol_sigma70_r2"/>
</dbReference>
<dbReference type="SUPFAM" id="SSF88659">
    <property type="entry name" value="Sigma3 and sigma4 domains of RNA polymerase sigma factors"/>
    <property type="match status" value="1"/>
</dbReference>
<reference evidence="10" key="1">
    <citation type="journal article" date="2019" name="Int. J. Syst. Evol. Microbiol.">
        <title>The Global Catalogue of Microorganisms (GCM) 10K type strain sequencing project: providing services to taxonomists for standard genome sequencing and annotation.</title>
        <authorList>
            <consortium name="The Broad Institute Genomics Platform"/>
            <consortium name="The Broad Institute Genome Sequencing Center for Infectious Disease"/>
            <person name="Wu L."/>
            <person name="Ma J."/>
        </authorList>
    </citation>
    <scope>NUCLEOTIDE SEQUENCE [LARGE SCALE GENOMIC DNA]</scope>
    <source>
        <strain evidence="10">JCM 4733</strain>
    </source>
</reference>
<name>A0ABQ3CHY6_9ACTN</name>
<feature type="region of interest" description="Disordered" evidence="6">
    <location>
        <begin position="376"/>
        <end position="410"/>
    </location>
</feature>
<evidence type="ECO:0000256" key="6">
    <source>
        <dbReference type="SAM" id="MobiDB-lite"/>
    </source>
</evidence>
<dbReference type="InterPro" id="IPR013249">
    <property type="entry name" value="RNA_pol_sigma70_r4_t2"/>
</dbReference>
<evidence type="ECO:0000259" key="7">
    <source>
        <dbReference type="Pfam" id="PF04542"/>
    </source>
</evidence>
<keyword evidence="4" id="KW-0731">Sigma factor</keyword>
<organism evidence="9 10">
    <name type="scientific">Streptomyces canarius</name>
    <dbReference type="NCBI Taxonomy" id="285453"/>
    <lineage>
        <taxon>Bacteria</taxon>
        <taxon>Bacillati</taxon>
        <taxon>Actinomycetota</taxon>
        <taxon>Actinomycetes</taxon>
        <taxon>Kitasatosporales</taxon>
        <taxon>Streptomycetaceae</taxon>
        <taxon>Streptomyces</taxon>
    </lineage>
</organism>
<dbReference type="PANTHER" id="PTHR30173:SF43">
    <property type="entry name" value="ECF RNA POLYMERASE SIGMA FACTOR SIGI-RELATED"/>
    <property type="match status" value="1"/>
</dbReference>
<keyword evidence="3" id="KW-0805">Transcription regulation</keyword>
<comment type="similarity">
    <text evidence="1">Belongs to the sigma-70 factor family. ECF subfamily.</text>
</comment>
<evidence type="ECO:0000313" key="10">
    <source>
        <dbReference type="Proteomes" id="UP000653644"/>
    </source>
</evidence>
<accession>A0ABQ3CHY6</accession>
<evidence type="ECO:0000256" key="3">
    <source>
        <dbReference type="ARBA" id="ARBA00023015"/>
    </source>
</evidence>
<gene>
    <name evidence="9" type="ORF">GCM10010345_22220</name>
</gene>
<dbReference type="SUPFAM" id="SSF54427">
    <property type="entry name" value="NTF2-like"/>
    <property type="match status" value="1"/>
</dbReference>
<dbReference type="NCBIfam" id="TIGR02937">
    <property type="entry name" value="sigma70-ECF"/>
    <property type="match status" value="1"/>
</dbReference>
<evidence type="ECO:0000256" key="4">
    <source>
        <dbReference type="ARBA" id="ARBA00023082"/>
    </source>
</evidence>
<dbReference type="InterPro" id="IPR036388">
    <property type="entry name" value="WH-like_DNA-bd_sf"/>
</dbReference>
<evidence type="ECO:0000313" key="9">
    <source>
        <dbReference type="EMBL" id="GHA17172.1"/>
    </source>
</evidence>
<comment type="subunit">
    <text evidence="2">Interacts transiently with the RNA polymerase catalytic core formed by RpoA, RpoB, RpoC and RpoZ (2 alpha, 1 beta, 1 beta' and 1 omega subunit) to form the RNA polymerase holoenzyme that can initiate transcription.</text>
</comment>
<dbReference type="InterPro" id="IPR014284">
    <property type="entry name" value="RNA_pol_sigma-70_dom"/>
</dbReference>
<dbReference type="PANTHER" id="PTHR30173">
    <property type="entry name" value="SIGMA 19 FACTOR"/>
    <property type="match status" value="1"/>
</dbReference>
<dbReference type="Pfam" id="PF04542">
    <property type="entry name" value="Sigma70_r2"/>
    <property type="match status" value="1"/>
</dbReference>
<proteinExistence type="inferred from homology"/>
<feature type="domain" description="RNA polymerase sigma factor 70 region 4 type 2" evidence="8">
    <location>
        <begin position="108"/>
        <end position="157"/>
    </location>
</feature>
<keyword evidence="5" id="KW-0804">Transcription</keyword>
<dbReference type="SUPFAM" id="SSF88946">
    <property type="entry name" value="Sigma2 domain of RNA polymerase sigma factors"/>
    <property type="match status" value="1"/>
</dbReference>
<comment type="caution">
    <text evidence="9">The sequence shown here is derived from an EMBL/GenBank/DDBJ whole genome shotgun (WGS) entry which is preliminary data.</text>
</comment>
<feature type="compositionally biased region" description="Low complexity" evidence="6">
    <location>
        <begin position="387"/>
        <end position="401"/>
    </location>
</feature>
<dbReference type="EMBL" id="BMVN01000006">
    <property type="protein sequence ID" value="GHA17172.1"/>
    <property type="molecule type" value="Genomic_DNA"/>
</dbReference>
<feature type="compositionally biased region" description="Acidic residues" evidence="6">
    <location>
        <begin position="376"/>
        <end position="386"/>
    </location>
</feature>
<dbReference type="InterPro" id="IPR052704">
    <property type="entry name" value="ECF_Sigma-70_Domain"/>
</dbReference>
<dbReference type="Proteomes" id="UP000653644">
    <property type="component" value="Unassembled WGS sequence"/>
</dbReference>
<evidence type="ECO:0000256" key="1">
    <source>
        <dbReference type="ARBA" id="ARBA00010641"/>
    </source>
</evidence>
<dbReference type="Pfam" id="PF08281">
    <property type="entry name" value="Sigma70_r4_2"/>
    <property type="match status" value="1"/>
</dbReference>